<name>A0A8X6XX14_9ARAC</name>
<protein>
    <submittedName>
        <fullName evidence="1">Uncharacterized protein</fullName>
    </submittedName>
</protein>
<dbReference type="EMBL" id="BMAV01013689">
    <property type="protein sequence ID" value="GFY61550.1"/>
    <property type="molecule type" value="Genomic_DNA"/>
</dbReference>
<proteinExistence type="predicted"/>
<accession>A0A8X6XX14</accession>
<gene>
    <name evidence="1" type="ORF">TNIN_477691</name>
</gene>
<dbReference type="Proteomes" id="UP000886998">
    <property type="component" value="Unassembled WGS sequence"/>
</dbReference>
<comment type="caution">
    <text evidence="1">The sequence shown here is derived from an EMBL/GenBank/DDBJ whole genome shotgun (WGS) entry which is preliminary data.</text>
</comment>
<dbReference type="AlphaFoldDB" id="A0A8X6XX14"/>
<keyword evidence="2" id="KW-1185">Reference proteome</keyword>
<sequence length="92" mass="10393">MSHRDTEARHTLNCSRHPIMFPTSCGIGIQPTPLIYKSPSTTSFNIKNKKEFPHVMQMNELVAGKKIQPEVVGFENWEPFGSEDFKVCAGLE</sequence>
<organism evidence="1 2">
    <name type="scientific">Trichonephila inaurata madagascariensis</name>
    <dbReference type="NCBI Taxonomy" id="2747483"/>
    <lineage>
        <taxon>Eukaryota</taxon>
        <taxon>Metazoa</taxon>
        <taxon>Ecdysozoa</taxon>
        <taxon>Arthropoda</taxon>
        <taxon>Chelicerata</taxon>
        <taxon>Arachnida</taxon>
        <taxon>Araneae</taxon>
        <taxon>Araneomorphae</taxon>
        <taxon>Entelegynae</taxon>
        <taxon>Araneoidea</taxon>
        <taxon>Nephilidae</taxon>
        <taxon>Trichonephila</taxon>
        <taxon>Trichonephila inaurata</taxon>
    </lineage>
</organism>
<evidence type="ECO:0000313" key="1">
    <source>
        <dbReference type="EMBL" id="GFY61550.1"/>
    </source>
</evidence>
<reference evidence="1" key="1">
    <citation type="submission" date="2020-08" db="EMBL/GenBank/DDBJ databases">
        <title>Multicomponent nature underlies the extraordinary mechanical properties of spider dragline silk.</title>
        <authorList>
            <person name="Kono N."/>
            <person name="Nakamura H."/>
            <person name="Mori M."/>
            <person name="Yoshida Y."/>
            <person name="Ohtoshi R."/>
            <person name="Malay A.D."/>
            <person name="Moran D.A.P."/>
            <person name="Tomita M."/>
            <person name="Numata K."/>
            <person name="Arakawa K."/>
        </authorList>
    </citation>
    <scope>NUCLEOTIDE SEQUENCE</scope>
</reference>
<evidence type="ECO:0000313" key="2">
    <source>
        <dbReference type="Proteomes" id="UP000886998"/>
    </source>
</evidence>